<dbReference type="PANTHER" id="PTHR23502">
    <property type="entry name" value="MAJOR FACILITATOR SUPERFAMILY"/>
    <property type="match status" value="1"/>
</dbReference>
<dbReference type="InterPro" id="IPR036259">
    <property type="entry name" value="MFS_trans_sf"/>
</dbReference>
<dbReference type="InParanoid" id="A0A0C3C3H4"/>
<dbReference type="OrthoDB" id="6770063at2759"/>
<dbReference type="GO" id="GO:0016020">
    <property type="term" value="C:membrane"/>
    <property type="evidence" value="ECO:0007669"/>
    <property type="project" value="UniProtKB-SubCell"/>
</dbReference>
<accession>A0A0C3C3H4</accession>
<dbReference type="HOGENOM" id="CLU_008455_1_3_1"/>
<dbReference type="EMBL" id="KN832895">
    <property type="protein sequence ID" value="KIM93453.1"/>
    <property type="molecule type" value="Genomic_DNA"/>
</dbReference>
<dbReference type="InterPro" id="IPR020846">
    <property type="entry name" value="MFS_dom"/>
</dbReference>
<dbReference type="Pfam" id="PF07690">
    <property type="entry name" value="MFS_1"/>
    <property type="match status" value="1"/>
</dbReference>
<dbReference type="PANTHER" id="PTHR23502:SF143">
    <property type="entry name" value="MULTIDRUG TRANSPORTER, PUTATIVE (AFU_ORTHOLOGUE AFUA_7G04900)-RELATED"/>
    <property type="match status" value="1"/>
</dbReference>
<evidence type="ECO:0000259" key="7">
    <source>
        <dbReference type="PROSITE" id="PS50850"/>
    </source>
</evidence>
<dbReference type="STRING" id="913774.A0A0C3C3H4"/>
<feature type="transmembrane region" description="Helical" evidence="6">
    <location>
        <begin position="477"/>
        <end position="500"/>
    </location>
</feature>
<dbReference type="Proteomes" id="UP000054321">
    <property type="component" value="Unassembled WGS sequence"/>
</dbReference>
<feature type="transmembrane region" description="Helical" evidence="6">
    <location>
        <begin position="442"/>
        <end position="465"/>
    </location>
</feature>
<dbReference type="InterPro" id="IPR011701">
    <property type="entry name" value="MFS"/>
</dbReference>
<feature type="transmembrane region" description="Helical" evidence="6">
    <location>
        <begin position="343"/>
        <end position="363"/>
    </location>
</feature>
<dbReference type="CDD" id="cd17323">
    <property type="entry name" value="MFS_Tpo1_MDR_like"/>
    <property type="match status" value="1"/>
</dbReference>
<evidence type="ECO:0000256" key="4">
    <source>
        <dbReference type="ARBA" id="ARBA00023136"/>
    </source>
</evidence>
<protein>
    <recommendedName>
        <fullName evidence="7">Major facilitator superfamily (MFS) profile domain-containing protein</fullName>
    </recommendedName>
</protein>
<evidence type="ECO:0000313" key="9">
    <source>
        <dbReference type="Proteomes" id="UP000054321"/>
    </source>
</evidence>
<comment type="subcellular location">
    <subcellularLocation>
        <location evidence="1">Membrane</location>
        <topology evidence="1">Multi-pass membrane protein</topology>
    </subcellularLocation>
</comment>
<feature type="region of interest" description="Disordered" evidence="5">
    <location>
        <begin position="1"/>
        <end position="68"/>
    </location>
</feature>
<evidence type="ECO:0000256" key="5">
    <source>
        <dbReference type="SAM" id="MobiDB-lite"/>
    </source>
</evidence>
<feature type="transmembrane region" description="Helical" evidence="6">
    <location>
        <begin position="409"/>
        <end position="430"/>
    </location>
</feature>
<proteinExistence type="predicted"/>
<name>A0A0C3C3H4_OIDMZ</name>
<evidence type="ECO:0000313" key="8">
    <source>
        <dbReference type="EMBL" id="KIM93453.1"/>
    </source>
</evidence>
<reference evidence="8 9" key="1">
    <citation type="submission" date="2014-04" db="EMBL/GenBank/DDBJ databases">
        <authorList>
            <consortium name="DOE Joint Genome Institute"/>
            <person name="Kuo A."/>
            <person name="Martino E."/>
            <person name="Perotto S."/>
            <person name="Kohler A."/>
            <person name="Nagy L.G."/>
            <person name="Floudas D."/>
            <person name="Copeland A."/>
            <person name="Barry K.W."/>
            <person name="Cichocki N."/>
            <person name="Veneault-Fourrey C."/>
            <person name="LaButti K."/>
            <person name="Lindquist E.A."/>
            <person name="Lipzen A."/>
            <person name="Lundell T."/>
            <person name="Morin E."/>
            <person name="Murat C."/>
            <person name="Sun H."/>
            <person name="Tunlid A."/>
            <person name="Henrissat B."/>
            <person name="Grigoriev I.V."/>
            <person name="Hibbett D.S."/>
            <person name="Martin F."/>
            <person name="Nordberg H.P."/>
            <person name="Cantor M.N."/>
            <person name="Hua S.X."/>
        </authorList>
    </citation>
    <scope>NUCLEOTIDE SEQUENCE [LARGE SCALE GENOMIC DNA]</scope>
    <source>
        <strain evidence="8 9">Zn</strain>
    </source>
</reference>
<feature type="transmembrane region" description="Helical" evidence="6">
    <location>
        <begin position="166"/>
        <end position="188"/>
    </location>
</feature>
<evidence type="ECO:0000256" key="1">
    <source>
        <dbReference type="ARBA" id="ARBA00004141"/>
    </source>
</evidence>
<dbReference type="AlphaFoldDB" id="A0A0C3C3H4"/>
<dbReference type="GO" id="GO:0022857">
    <property type="term" value="F:transmembrane transporter activity"/>
    <property type="evidence" value="ECO:0007669"/>
    <property type="project" value="InterPro"/>
</dbReference>
<keyword evidence="9" id="KW-1185">Reference proteome</keyword>
<evidence type="ECO:0000256" key="3">
    <source>
        <dbReference type="ARBA" id="ARBA00022989"/>
    </source>
</evidence>
<gene>
    <name evidence="8" type="ORF">OIDMADRAFT_35765</name>
</gene>
<organism evidence="8 9">
    <name type="scientific">Oidiodendron maius (strain Zn)</name>
    <dbReference type="NCBI Taxonomy" id="913774"/>
    <lineage>
        <taxon>Eukaryota</taxon>
        <taxon>Fungi</taxon>
        <taxon>Dikarya</taxon>
        <taxon>Ascomycota</taxon>
        <taxon>Pezizomycotina</taxon>
        <taxon>Leotiomycetes</taxon>
        <taxon>Leotiomycetes incertae sedis</taxon>
        <taxon>Myxotrichaceae</taxon>
        <taxon>Oidiodendron</taxon>
    </lineage>
</organism>
<keyword evidence="4 6" id="KW-0472">Membrane</keyword>
<dbReference type="Gene3D" id="1.20.1250.20">
    <property type="entry name" value="MFS general substrate transporter like domains"/>
    <property type="match status" value="1"/>
</dbReference>
<evidence type="ECO:0000256" key="6">
    <source>
        <dbReference type="SAM" id="Phobius"/>
    </source>
</evidence>
<feature type="transmembrane region" description="Helical" evidence="6">
    <location>
        <begin position="229"/>
        <end position="249"/>
    </location>
</feature>
<feature type="transmembrane region" description="Helical" evidence="6">
    <location>
        <begin position="113"/>
        <end position="129"/>
    </location>
</feature>
<sequence>MAEILPSEQDSSGPSSLPSEEKEEKSLNSPADPEAQAANENSTDSQKDPNLVTWEGPDDPENPKNWPDKTKWKFTVGVSLFTFISPVSSSMVAPAIGQLGRDLHMKSQVKEELALSIFILGYAIGPFFFGPYSEVYGRKPLLQVSNLWYFVWNLACGFAQNEAEFFVFRFLAGLGGSAPLAVGGGAIGDIWTAEQRGRAMGIYTLAPILGPVVGPVAGGWIAQYSTWRWVFWSSSIAAMVVQAYGVFGLRESHGATLLRQKKARLIKETGNHDLHLGGDDDLPLHTKIAGAVKRPIRLFFTQPIILLIATYMAYIFGLNYLFIATFTEVWHGLYGESLGITGLNYISIGIGAFIGLLGNFFLIDRIYKSLKAKNDGVGRPEFRIPTMLIGSPLVTIGLFWYGWAVQARVFWVVPNLGIIVFTAGSIVCLAGMQTFIVDVYTLYAASAFAAAAIIRSLAGFCFPLFAPYLYEDLGYGWGTSVLAFISIGLGWTAPVIFWIFGEALRRRSKYAVG</sequence>
<feature type="transmembrane region" description="Helical" evidence="6">
    <location>
        <begin position="304"/>
        <end position="323"/>
    </location>
</feature>
<keyword evidence="3 6" id="KW-1133">Transmembrane helix</keyword>
<feature type="transmembrane region" description="Helical" evidence="6">
    <location>
        <begin position="200"/>
        <end position="223"/>
    </location>
</feature>
<reference evidence="9" key="2">
    <citation type="submission" date="2015-01" db="EMBL/GenBank/DDBJ databases">
        <title>Evolutionary Origins and Diversification of the Mycorrhizal Mutualists.</title>
        <authorList>
            <consortium name="DOE Joint Genome Institute"/>
            <consortium name="Mycorrhizal Genomics Consortium"/>
            <person name="Kohler A."/>
            <person name="Kuo A."/>
            <person name="Nagy L.G."/>
            <person name="Floudas D."/>
            <person name="Copeland A."/>
            <person name="Barry K.W."/>
            <person name="Cichocki N."/>
            <person name="Veneault-Fourrey C."/>
            <person name="LaButti K."/>
            <person name="Lindquist E.A."/>
            <person name="Lipzen A."/>
            <person name="Lundell T."/>
            <person name="Morin E."/>
            <person name="Murat C."/>
            <person name="Riley R."/>
            <person name="Ohm R."/>
            <person name="Sun H."/>
            <person name="Tunlid A."/>
            <person name="Henrissat B."/>
            <person name="Grigoriev I.V."/>
            <person name="Hibbett D.S."/>
            <person name="Martin F."/>
        </authorList>
    </citation>
    <scope>NUCLEOTIDE SEQUENCE [LARGE SCALE GENOMIC DNA]</scope>
    <source>
        <strain evidence="9">Zn</strain>
    </source>
</reference>
<dbReference type="SUPFAM" id="SSF103473">
    <property type="entry name" value="MFS general substrate transporter"/>
    <property type="match status" value="1"/>
</dbReference>
<keyword evidence="2 6" id="KW-0812">Transmembrane</keyword>
<feature type="domain" description="Major facilitator superfamily (MFS) profile" evidence="7">
    <location>
        <begin position="74"/>
        <end position="506"/>
    </location>
</feature>
<feature type="compositionally biased region" description="Low complexity" evidence="5">
    <location>
        <begin position="1"/>
        <end position="18"/>
    </location>
</feature>
<dbReference type="FunFam" id="1.20.1250.20:FF:000011">
    <property type="entry name" value="MFS multidrug transporter, putative"/>
    <property type="match status" value="1"/>
</dbReference>
<feature type="transmembrane region" description="Helical" evidence="6">
    <location>
        <begin position="384"/>
        <end position="403"/>
    </location>
</feature>
<evidence type="ECO:0000256" key="2">
    <source>
        <dbReference type="ARBA" id="ARBA00022692"/>
    </source>
</evidence>
<dbReference type="PROSITE" id="PS50850">
    <property type="entry name" value="MFS"/>
    <property type="match status" value="1"/>
</dbReference>
<feature type="transmembrane region" description="Helical" evidence="6">
    <location>
        <begin position="74"/>
        <end position="93"/>
    </location>
</feature>